<sequence length="375" mass="42897">MKKMKLNKVKFTGALLIMLSAFHLSVNAQPLINLGLNIGDPAPPLKVKEWVKGTPIQNFEKGKIYVVEFWASWCVPCMDSMPRLSKLARKYQDKATFLAIDILEKKDMPAAEIRKIVEKMGDRMDFPVGMEEGEFMAKKWVDTSRQHSIPSSFIVNDGKIDWIGHPQYLDSVLTQILNKTWRREFALLKRNHQLYLDDLDFQAADELVSRIQRYVVNMAGNTRDRVQISPDSVILVIDEMVKHIPGLEYSSTFIAFKFAALLETDSQKAYDYGRAAMMDGKYSEDPSYPVLIAQIEEHSGKIKIPENIYVLGAECYQAIIDRNPYPEFGEMPLKYDKMANLYRLAGNQEKVTETEQKKEKYLLKYGSAKEVGAAE</sequence>
<dbReference type="InterPro" id="IPR036249">
    <property type="entry name" value="Thioredoxin-like_sf"/>
</dbReference>
<proteinExistence type="predicted"/>
<evidence type="ECO:0000313" key="5">
    <source>
        <dbReference type="Proteomes" id="UP000636110"/>
    </source>
</evidence>
<dbReference type="Pfam" id="PF00578">
    <property type="entry name" value="AhpC-TSA"/>
    <property type="match status" value="1"/>
</dbReference>
<organism evidence="4 5">
    <name type="scientific">Pedobacter gandavensis</name>
    <dbReference type="NCBI Taxonomy" id="2679963"/>
    <lineage>
        <taxon>Bacteria</taxon>
        <taxon>Pseudomonadati</taxon>
        <taxon>Bacteroidota</taxon>
        <taxon>Sphingobacteriia</taxon>
        <taxon>Sphingobacteriales</taxon>
        <taxon>Sphingobacteriaceae</taxon>
        <taxon>Pedobacter</taxon>
    </lineage>
</organism>
<dbReference type="PANTHER" id="PTHR42852">
    <property type="entry name" value="THIOL:DISULFIDE INTERCHANGE PROTEIN DSBE"/>
    <property type="match status" value="1"/>
</dbReference>
<evidence type="ECO:0000256" key="2">
    <source>
        <dbReference type="SAM" id="SignalP"/>
    </source>
</evidence>
<reference evidence="4 5" key="1">
    <citation type="submission" date="2019-11" db="EMBL/GenBank/DDBJ databases">
        <title>Description of Pedobacter sp. LMG 31462T.</title>
        <authorList>
            <person name="Carlier A."/>
            <person name="Qi S."/>
            <person name="Vandamme P."/>
        </authorList>
    </citation>
    <scope>NUCLEOTIDE SEQUENCE [LARGE SCALE GENOMIC DNA]</scope>
    <source>
        <strain evidence="4 5">LMG 31462</strain>
    </source>
</reference>
<dbReference type="EMBL" id="WNXC01000001">
    <property type="protein sequence ID" value="MBB2148279.1"/>
    <property type="molecule type" value="Genomic_DNA"/>
</dbReference>
<dbReference type="PROSITE" id="PS51352">
    <property type="entry name" value="THIOREDOXIN_2"/>
    <property type="match status" value="1"/>
</dbReference>
<keyword evidence="1" id="KW-0676">Redox-active center</keyword>
<evidence type="ECO:0000313" key="4">
    <source>
        <dbReference type="EMBL" id="MBB2148279.1"/>
    </source>
</evidence>
<name>A0ABR6ESP7_9SPHI</name>
<dbReference type="CDD" id="cd02966">
    <property type="entry name" value="TlpA_like_family"/>
    <property type="match status" value="1"/>
</dbReference>
<protein>
    <submittedName>
        <fullName evidence="4">Redoxin domain-containing protein</fullName>
    </submittedName>
</protein>
<dbReference type="InterPro" id="IPR013766">
    <property type="entry name" value="Thioredoxin_domain"/>
</dbReference>
<dbReference type="PANTHER" id="PTHR42852:SF18">
    <property type="entry name" value="CHROMOSOME UNDETERMINED SCAFFOLD_47, WHOLE GENOME SHOTGUN SEQUENCE"/>
    <property type="match status" value="1"/>
</dbReference>
<feature type="chain" id="PRO_5045202767" evidence="2">
    <location>
        <begin position="29"/>
        <end position="375"/>
    </location>
</feature>
<dbReference type="InterPro" id="IPR017937">
    <property type="entry name" value="Thioredoxin_CS"/>
</dbReference>
<dbReference type="Gene3D" id="3.40.30.10">
    <property type="entry name" value="Glutaredoxin"/>
    <property type="match status" value="1"/>
</dbReference>
<dbReference type="InterPro" id="IPR050553">
    <property type="entry name" value="Thioredoxin_ResA/DsbE_sf"/>
</dbReference>
<comment type="caution">
    <text evidence="4">The sequence shown here is derived from an EMBL/GenBank/DDBJ whole genome shotgun (WGS) entry which is preliminary data.</text>
</comment>
<gene>
    <name evidence="4" type="ORF">GM920_05090</name>
</gene>
<evidence type="ECO:0000259" key="3">
    <source>
        <dbReference type="PROSITE" id="PS51352"/>
    </source>
</evidence>
<dbReference type="InterPro" id="IPR000866">
    <property type="entry name" value="AhpC/TSA"/>
</dbReference>
<dbReference type="PROSITE" id="PS00194">
    <property type="entry name" value="THIOREDOXIN_1"/>
    <property type="match status" value="1"/>
</dbReference>
<feature type="signal peptide" evidence="2">
    <location>
        <begin position="1"/>
        <end position="28"/>
    </location>
</feature>
<dbReference type="RefSeq" id="WP_182954050.1">
    <property type="nucleotide sequence ID" value="NZ_WNXC01000001.1"/>
</dbReference>
<evidence type="ECO:0000256" key="1">
    <source>
        <dbReference type="ARBA" id="ARBA00023284"/>
    </source>
</evidence>
<keyword evidence="2" id="KW-0732">Signal</keyword>
<dbReference type="Proteomes" id="UP000636110">
    <property type="component" value="Unassembled WGS sequence"/>
</dbReference>
<keyword evidence="5" id="KW-1185">Reference proteome</keyword>
<accession>A0ABR6ESP7</accession>
<dbReference type="SUPFAM" id="SSF52833">
    <property type="entry name" value="Thioredoxin-like"/>
    <property type="match status" value="1"/>
</dbReference>
<feature type="domain" description="Thioredoxin" evidence="3">
    <location>
        <begin position="36"/>
        <end position="182"/>
    </location>
</feature>